<reference evidence="2 3" key="1">
    <citation type="journal article" date="2023" name="Int. J. Syst. Evol. Microbiol.">
        <title>Arthrobacter vasquezii sp. nov., isolated from a soil sample from Union Glacier, Antarctica.</title>
        <authorList>
            <person name="Valenzuela-Ibaceta F."/>
            <person name="Carrasco V."/>
            <person name="Lagos-Moraga S."/>
            <person name="Dietz-Vargas C."/>
            <person name="Navarro C.A."/>
            <person name="Perez-Donoso J.M."/>
        </authorList>
    </citation>
    <scope>NUCLEOTIDE SEQUENCE [LARGE SCALE GENOMIC DNA]</scope>
    <source>
        <strain evidence="2 3">EH-1B-1</strain>
    </source>
</reference>
<accession>A0ABT6CTK6</accession>
<sequence>MAFRTRNSSAAALSTPKAIFENTRVGRQDLQELWPHQESVLTAWTDKHQDASDVAIELPTGAGKTLIAGLIGEFERSVRGRRVTYLCPTKQLARQCHAQLLSYGLPAVLLIGPVAQWNSADRARYSSASAIAVSVGSHVFNSNPALVDSQYMIVDDAHAADSYVSNPWSINLERKETAYHEVLRVLKDSFDPLVLGRLQQDTAAGQFASDVYLASPVGVMSAAAALEQALKAAQGETEINTDAVYALKMLEGHLGQCLVFASYRSLQIRPFIPPTHAHTAFDSPKQRLYMSATLGEGGELERSFGRTKISRIPTPPEWAKRGTGRRFFMFPELTTDFARDKTDLAAWIVALTKQVGRSVVLTPDRRTGEDFEEWVGDSLSIVHAKDIEDNVSSFTSQQDAALVLTNRYDGLDLPDDDCRLVVIDGLPSRGDLQERFLVGSLGALDVLQERIRSRIVQGAGRATRNEDDYAAVLMLGDDLSSFCTRLDVRNAMRAELNAEVSFGLENSLGIDSDEMKDNFNAFLAQGDMWAEVESDLADRRDEATVVHPPGTAQLSAASKDEVAASQAAWQGDWGRALEHARKVVDSLTGGRAPQRYASFWNYLAACWSLVLAEKRQDAGLRETSMDYYRACRSSGRGTLWMSYLHAPADHDFETGTPAEDVDAVDEVAAANILQSFTQVARPNSFANEIARIRSQLLATEATPYEEALVHLGVLAGAESDGNHGASSAPDASWIFSTNSWVGWEAKSESLPEGELGAKDVRQAGSHLRYIASSRGESAPSDSVVFLVTSQKRVHPSARAIAEDHVYLVTPQQVLEVFDAHTKAWHALRARGSNVITTTDVLNALKDANALPSLWIPKLRKNPVKQ</sequence>
<keyword evidence="2" id="KW-0067">ATP-binding</keyword>
<keyword evidence="2" id="KW-0547">Nucleotide-binding</keyword>
<feature type="domain" description="Helicase ATP-binding" evidence="1">
    <location>
        <begin position="45"/>
        <end position="312"/>
    </location>
</feature>
<keyword evidence="3" id="KW-1185">Reference proteome</keyword>
<gene>
    <name evidence="2" type="ORF">P4U43_06270</name>
</gene>
<dbReference type="SMART" id="SM00491">
    <property type="entry name" value="HELICc2"/>
    <property type="match status" value="1"/>
</dbReference>
<dbReference type="InterPro" id="IPR014001">
    <property type="entry name" value="Helicase_ATP-bd"/>
</dbReference>
<keyword evidence="2" id="KW-0347">Helicase</keyword>
<dbReference type="InterPro" id="IPR006555">
    <property type="entry name" value="ATP-dep_Helicase_C"/>
</dbReference>
<protein>
    <submittedName>
        <fullName evidence="2">DEAD/DEAH box helicase</fullName>
    </submittedName>
</protein>
<dbReference type="EMBL" id="JAROKN010000010">
    <property type="protein sequence ID" value="MDF9277397.1"/>
    <property type="molecule type" value="Genomic_DNA"/>
</dbReference>
<dbReference type="RefSeq" id="WP_277357948.1">
    <property type="nucleotide sequence ID" value="NZ_JAROKN010000010.1"/>
</dbReference>
<evidence type="ECO:0000259" key="1">
    <source>
        <dbReference type="PROSITE" id="PS51192"/>
    </source>
</evidence>
<dbReference type="SUPFAM" id="SSF52540">
    <property type="entry name" value="P-loop containing nucleoside triphosphate hydrolases"/>
    <property type="match status" value="1"/>
</dbReference>
<dbReference type="InterPro" id="IPR011545">
    <property type="entry name" value="DEAD/DEAH_box_helicase_dom"/>
</dbReference>
<dbReference type="PROSITE" id="PS51192">
    <property type="entry name" value="HELICASE_ATP_BIND_1"/>
    <property type="match status" value="1"/>
</dbReference>
<proteinExistence type="predicted"/>
<dbReference type="Pfam" id="PF13307">
    <property type="entry name" value="Helicase_C_2"/>
    <property type="match status" value="1"/>
</dbReference>
<dbReference type="Gene3D" id="3.40.50.300">
    <property type="entry name" value="P-loop containing nucleotide triphosphate hydrolases"/>
    <property type="match status" value="2"/>
</dbReference>
<dbReference type="InterPro" id="IPR027417">
    <property type="entry name" value="P-loop_NTPase"/>
</dbReference>
<keyword evidence="2" id="KW-0378">Hydrolase</keyword>
<name>A0ABT6CTK6_9MICC</name>
<evidence type="ECO:0000313" key="3">
    <source>
        <dbReference type="Proteomes" id="UP001220456"/>
    </source>
</evidence>
<dbReference type="Pfam" id="PF00270">
    <property type="entry name" value="DEAD"/>
    <property type="match status" value="1"/>
</dbReference>
<dbReference type="SMART" id="SM00487">
    <property type="entry name" value="DEXDc"/>
    <property type="match status" value="1"/>
</dbReference>
<dbReference type="GO" id="GO:0004386">
    <property type="term" value="F:helicase activity"/>
    <property type="evidence" value="ECO:0007669"/>
    <property type="project" value="UniProtKB-KW"/>
</dbReference>
<organism evidence="2 3">
    <name type="scientific">Arthrobacter vasquezii</name>
    <dbReference type="NCBI Taxonomy" id="2977629"/>
    <lineage>
        <taxon>Bacteria</taxon>
        <taxon>Bacillati</taxon>
        <taxon>Actinomycetota</taxon>
        <taxon>Actinomycetes</taxon>
        <taxon>Micrococcales</taxon>
        <taxon>Micrococcaceae</taxon>
        <taxon>Arthrobacter</taxon>
    </lineage>
</organism>
<evidence type="ECO:0000313" key="2">
    <source>
        <dbReference type="EMBL" id="MDF9277397.1"/>
    </source>
</evidence>
<comment type="caution">
    <text evidence="2">The sequence shown here is derived from an EMBL/GenBank/DDBJ whole genome shotgun (WGS) entry which is preliminary data.</text>
</comment>
<dbReference type="Proteomes" id="UP001220456">
    <property type="component" value="Unassembled WGS sequence"/>
</dbReference>